<dbReference type="Gene3D" id="3.30.70.100">
    <property type="match status" value="1"/>
</dbReference>
<accession>A0A3A2ZKR6</accession>
<dbReference type="STRING" id="2070753.A0A3A2ZKR6"/>
<evidence type="ECO:0000313" key="4">
    <source>
        <dbReference type="Proteomes" id="UP000266188"/>
    </source>
</evidence>
<dbReference type="OrthoDB" id="3454835at2759"/>
<dbReference type="InterPro" id="IPR009799">
    <property type="entry name" value="EthD_dom"/>
</dbReference>
<organism evidence="3 4">
    <name type="scientific">Aspergillus sclerotialis</name>
    <dbReference type="NCBI Taxonomy" id="2070753"/>
    <lineage>
        <taxon>Eukaryota</taxon>
        <taxon>Fungi</taxon>
        <taxon>Dikarya</taxon>
        <taxon>Ascomycota</taxon>
        <taxon>Pezizomycotina</taxon>
        <taxon>Eurotiomycetes</taxon>
        <taxon>Eurotiomycetidae</taxon>
        <taxon>Eurotiales</taxon>
        <taxon>Aspergillaceae</taxon>
        <taxon>Aspergillus</taxon>
        <taxon>Aspergillus subgen. Polypaecilum</taxon>
    </lineage>
</organism>
<dbReference type="EMBL" id="MVGC01000105">
    <property type="protein sequence ID" value="RJE23788.1"/>
    <property type="molecule type" value="Genomic_DNA"/>
</dbReference>
<dbReference type="Proteomes" id="UP000266188">
    <property type="component" value="Unassembled WGS sequence"/>
</dbReference>
<comment type="similarity">
    <text evidence="1">Belongs to the tpcK family.</text>
</comment>
<name>A0A3A2ZKR6_9EURO</name>
<dbReference type="SUPFAM" id="SSF54909">
    <property type="entry name" value="Dimeric alpha+beta barrel"/>
    <property type="match status" value="1"/>
</dbReference>
<protein>
    <recommendedName>
        <fullName evidence="2">EthD domain-containing protein</fullName>
    </recommendedName>
</protein>
<evidence type="ECO:0000259" key="2">
    <source>
        <dbReference type="Pfam" id="PF07110"/>
    </source>
</evidence>
<reference evidence="4" key="1">
    <citation type="submission" date="2017-02" db="EMBL/GenBank/DDBJ databases">
        <authorList>
            <person name="Tafer H."/>
            <person name="Lopandic K."/>
        </authorList>
    </citation>
    <scope>NUCLEOTIDE SEQUENCE [LARGE SCALE GENOMIC DNA]</scope>
    <source>
        <strain evidence="4">CBS 366.77</strain>
    </source>
</reference>
<dbReference type="AlphaFoldDB" id="A0A3A2ZKR6"/>
<sequence length="132" mass="15486">MSTNPSSSRHLCLTICAYRNPSLSEQEYHEYMTHTHAPLVKPLMEKYGIVKFTMTHNFTETRNQMSKIIDPQFANIADYDCIVQIVFRDIEDFLAMKADPEYQRLVVPDHEKFADTKRSKMTIGYIQDFLKD</sequence>
<feature type="domain" description="EthD" evidence="2">
    <location>
        <begin position="20"/>
        <end position="116"/>
    </location>
</feature>
<comment type="caution">
    <text evidence="3">The sequence shown here is derived from an EMBL/GenBank/DDBJ whole genome shotgun (WGS) entry which is preliminary data.</text>
</comment>
<evidence type="ECO:0000256" key="1">
    <source>
        <dbReference type="ARBA" id="ARBA00005986"/>
    </source>
</evidence>
<gene>
    <name evidence="3" type="ORF">PHISCL_03873</name>
</gene>
<evidence type="ECO:0000313" key="3">
    <source>
        <dbReference type="EMBL" id="RJE23788.1"/>
    </source>
</evidence>
<dbReference type="GO" id="GO:0016491">
    <property type="term" value="F:oxidoreductase activity"/>
    <property type="evidence" value="ECO:0007669"/>
    <property type="project" value="InterPro"/>
</dbReference>
<proteinExistence type="inferred from homology"/>
<dbReference type="InterPro" id="IPR011008">
    <property type="entry name" value="Dimeric_a/b-barrel"/>
</dbReference>
<keyword evidence="4" id="KW-1185">Reference proteome</keyword>
<dbReference type="Pfam" id="PF07110">
    <property type="entry name" value="EthD"/>
    <property type="match status" value="1"/>
</dbReference>